<dbReference type="InterPro" id="IPR016130">
    <property type="entry name" value="Tyr_Pase_AS"/>
</dbReference>
<protein>
    <recommendedName>
        <fullName evidence="2">Tyrosine specific protein phosphatases domain-containing protein</fullName>
    </recommendedName>
</protein>
<evidence type="ECO:0000259" key="2">
    <source>
        <dbReference type="PROSITE" id="PS50056"/>
    </source>
</evidence>
<dbReference type="RefSeq" id="WP_145359483.1">
    <property type="nucleotide sequence ID" value="NZ_CP036265.1"/>
</dbReference>
<dbReference type="PANTHER" id="PTHR23339">
    <property type="entry name" value="TYROSINE SPECIFIC PROTEIN PHOSPHATASE AND DUAL SPECIFICITY PROTEIN PHOSPHATASE"/>
    <property type="match status" value="1"/>
</dbReference>
<dbReference type="OrthoDB" id="9806482at2"/>
<dbReference type="Proteomes" id="UP000318741">
    <property type="component" value="Chromosome"/>
</dbReference>
<organism evidence="3 4">
    <name type="scientific">Alienimonas californiensis</name>
    <dbReference type="NCBI Taxonomy" id="2527989"/>
    <lineage>
        <taxon>Bacteria</taxon>
        <taxon>Pseudomonadati</taxon>
        <taxon>Planctomycetota</taxon>
        <taxon>Planctomycetia</taxon>
        <taxon>Planctomycetales</taxon>
        <taxon>Planctomycetaceae</taxon>
        <taxon>Alienimonas</taxon>
    </lineage>
</organism>
<evidence type="ECO:0000313" key="3">
    <source>
        <dbReference type="EMBL" id="QDT16623.1"/>
    </source>
</evidence>
<feature type="domain" description="Tyrosine specific protein phosphatases" evidence="2">
    <location>
        <begin position="99"/>
        <end position="163"/>
    </location>
</feature>
<dbReference type="GO" id="GO:0016791">
    <property type="term" value="F:phosphatase activity"/>
    <property type="evidence" value="ECO:0007669"/>
    <property type="project" value="UniProtKB-ARBA"/>
</dbReference>
<dbReference type="EMBL" id="CP036265">
    <property type="protein sequence ID" value="QDT16623.1"/>
    <property type="molecule type" value="Genomic_DNA"/>
</dbReference>
<evidence type="ECO:0000256" key="1">
    <source>
        <dbReference type="ARBA" id="ARBA00022801"/>
    </source>
</evidence>
<keyword evidence="1" id="KW-0378">Hydrolase</keyword>
<dbReference type="InterPro" id="IPR029021">
    <property type="entry name" value="Prot-tyrosine_phosphatase-like"/>
</dbReference>
<dbReference type="InterPro" id="IPR050561">
    <property type="entry name" value="PTP"/>
</dbReference>
<dbReference type="Gene3D" id="3.90.190.10">
    <property type="entry name" value="Protein tyrosine phosphatase superfamily"/>
    <property type="match status" value="1"/>
</dbReference>
<keyword evidence="4" id="KW-1185">Reference proteome</keyword>
<reference evidence="3 4" key="1">
    <citation type="submission" date="2019-02" db="EMBL/GenBank/DDBJ databases">
        <title>Deep-cultivation of Planctomycetes and their phenomic and genomic characterization uncovers novel biology.</title>
        <authorList>
            <person name="Wiegand S."/>
            <person name="Jogler M."/>
            <person name="Boedeker C."/>
            <person name="Pinto D."/>
            <person name="Vollmers J."/>
            <person name="Rivas-Marin E."/>
            <person name="Kohn T."/>
            <person name="Peeters S.H."/>
            <person name="Heuer A."/>
            <person name="Rast P."/>
            <person name="Oberbeckmann S."/>
            <person name="Bunk B."/>
            <person name="Jeske O."/>
            <person name="Meyerdierks A."/>
            <person name="Storesund J.E."/>
            <person name="Kallscheuer N."/>
            <person name="Luecker S."/>
            <person name="Lage O.M."/>
            <person name="Pohl T."/>
            <person name="Merkel B.J."/>
            <person name="Hornburger P."/>
            <person name="Mueller R.-W."/>
            <person name="Bruemmer F."/>
            <person name="Labrenz M."/>
            <person name="Spormann A.M."/>
            <person name="Op den Camp H."/>
            <person name="Overmann J."/>
            <person name="Amann R."/>
            <person name="Jetten M.S.M."/>
            <person name="Mascher T."/>
            <person name="Medema M.H."/>
            <person name="Devos D.P."/>
            <person name="Kaster A.-K."/>
            <person name="Ovreas L."/>
            <person name="Rohde M."/>
            <person name="Galperin M.Y."/>
            <person name="Jogler C."/>
        </authorList>
    </citation>
    <scope>NUCLEOTIDE SEQUENCE [LARGE SCALE GENOMIC DNA]</scope>
    <source>
        <strain evidence="3 4">CA12</strain>
    </source>
</reference>
<dbReference type="Pfam" id="PF22784">
    <property type="entry name" value="PTP-SAK"/>
    <property type="match status" value="1"/>
</dbReference>
<proteinExistence type="predicted"/>
<gene>
    <name evidence="3" type="ORF">CA12_27290</name>
</gene>
<dbReference type="SUPFAM" id="SSF52799">
    <property type="entry name" value="(Phosphotyrosine protein) phosphatases II"/>
    <property type="match status" value="1"/>
</dbReference>
<dbReference type="KEGG" id="acaf:CA12_27290"/>
<dbReference type="InterPro" id="IPR057023">
    <property type="entry name" value="PTP-SAK"/>
</dbReference>
<evidence type="ECO:0000313" key="4">
    <source>
        <dbReference type="Proteomes" id="UP000318741"/>
    </source>
</evidence>
<sequence length="178" mass="19722">MTIKPFPQSFWVRDGLLCAGHYPGDQEPATRDDKLRGLLDCGVRRVLCLMEATERGRGGRPFEPYVPRLQALAAERQAAVECLSLPMPDASAPPEGALEQALELIEAGLRDETPTYLHCWGGHGRTGTVVACLLIRQGRTAQQAIDALLGFRTDLPRNHHPFEGDQERFIRSWAGGRH</sequence>
<dbReference type="PROSITE" id="PS50056">
    <property type="entry name" value="TYR_PHOSPHATASE_2"/>
    <property type="match status" value="1"/>
</dbReference>
<name>A0A517PB63_9PLAN</name>
<dbReference type="InterPro" id="IPR000387">
    <property type="entry name" value="Tyr_Pase_dom"/>
</dbReference>
<accession>A0A517PB63</accession>
<dbReference type="AlphaFoldDB" id="A0A517PB63"/>
<dbReference type="PROSITE" id="PS00383">
    <property type="entry name" value="TYR_PHOSPHATASE_1"/>
    <property type="match status" value="1"/>
</dbReference>